<dbReference type="UniPathway" id="UPA00219"/>
<evidence type="ECO:0000256" key="12">
    <source>
        <dbReference type="ARBA" id="ARBA00023316"/>
    </source>
</evidence>
<dbReference type="AlphaFoldDB" id="A0A2M9ZKD0"/>
<reference evidence="21 22" key="1">
    <citation type="submission" date="2017-07" db="EMBL/GenBank/DDBJ databases">
        <title>Leptospira spp. isolated from tropical soils.</title>
        <authorList>
            <person name="Thibeaux R."/>
            <person name="Iraola G."/>
            <person name="Ferres I."/>
            <person name="Bierque E."/>
            <person name="Girault D."/>
            <person name="Soupe-Gilbert M.-E."/>
            <person name="Picardeau M."/>
            <person name="Goarant C."/>
        </authorList>
    </citation>
    <scope>NUCLEOTIDE SEQUENCE [LARGE SCALE GENOMIC DNA]</scope>
    <source>
        <strain evidence="20 22">FH1-B-B1</strain>
        <strain evidence="19 21">FH1-B-C1</strain>
    </source>
</reference>
<keyword evidence="7" id="KW-0547">Nucleotide-binding</keyword>
<keyword evidence="15" id="KW-0812">Transmembrane</keyword>
<proteinExistence type="predicted"/>
<dbReference type="SUPFAM" id="SSF53623">
    <property type="entry name" value="MurD-like peptide ligases, catalytic domain"/>
    <property type="match status" value="1"/>
</dbReference>
<accession>A0A2M9ZKD0</accession>
<dbReference type="Pfam" id="PF08245">
    <property type="entry name" value="Mur_ligase_M"/>
    <property type="match status" value="1"/>
</dbReference>
<evidence type="ECO:0000256" key="10">
    <source>
        <dbReference type="ARBA" id="ARBA00022984"/>
    </source>
</evidence>
<protein>
    <recommendedName>
        <fullName evidence="3 14">UDP-N-acetylmuramate--L-alanine ligase</fullName>
        <ecNumber evidence="3 14">6.3.2.8</ecNumber>
    </recommendedName>
</protein>
<dbReference type="InterPro" id="IPR036615">
    <property type="entry name" value="Mur_ligase_C_dom_sf"/>
</dbReference>
<dbReference type="InterPro" id="IPR005758">
    <property type="entry name" value="UDP-N-AcMur_Ala_ligase_MurC"/>
</dbReference>
<dbReference type="SUPFAM" id="SSF53244">
    <property type="entry name" value="MurD-like peptide ligases, peptide-binding domain"/>
    <property type="match status" value="1"/>
</dbReference>
<dbReference type="InterPro" id="IPR000713">
    <property type="entry name" value="Mur_ligase_N"/>
</dbReference>
<dbReference type="GO" id="GO:0008763">
    <property type="term" value="F:UDP-N-acetylmuramate-L-alanine ligase activity"/>
    <property type="evidence" value="ECO:0007669"/>
    <property type="project" value="UniProtKB-UniRule"/>
</dbReference>
<evidence type="ECO:0000256" key="15">
    <source>
        <dbReference type="SAM" id="Phobius"/>
    </source>
</evidence>
<keyword evidence="8" id="KW-0067">ATP-binding</keyword>
<evidence type="ECO:0000256" key="13">
    <source>
        <dbReference type="ARBA" id="ARBA00047833"/>
    </source>
</evidence>
<evidence type="ECO:0000313" key="21">
    <source>
        <dbReference type="Proteomes" id="UP000231962"/>
    </source>
</evidence>
<dbReference type="SUPFAM" id="SSF51984">
    <property type="entry name" value="MurCD N-terminal domain"/>
    <property type="match status" value="1"/>
</dbReference>
<evidence type="ECO:0000256" key="4">
    <source>
        <dbReference type="ARBA" id="ARBA00022490"/>
    </source>
</evidence>
<keyword evidence="11" id="KW-0131">Cell cycle</keyword>
<dbReference type="Gene3D" id="3.40.1190.10">
    <property type="entry name" value="Mur-like, catalytic domain"/>
    <property type="match status" value="1"/>
</dbReference>
<dbReference type="RefSeq" id="WP_100714211.1">
    <property type="nucleotide sequence ID" value="NZ_NPDY01000010.1"/>
</dbReference>
<evidence type="ECO:0000256" key="3">
    <source>
        <dbReference type="ARBA" id="ARBA00012211"/>
    </source>
</evidence>
<evidence type="ECO:0000256" key="2">
    <source>
        <dbReference type="ARBA" id="ARBA00004752"/>
    </source>
</evidence>
<evidence type="ECO:0000256" key="5">
    <source>
        <dbReference type="ARBA" id="ARBA00022598"/>
    </source>
</evidence>
<evidence type="ECO:0000256" key="8">
    <source>
        <dbReference type="ARBA" id="ARBA00022840"/>
    </source>
</evidence>
<dbReference type="Gene3D" id="3.90.190.20">
    <property type="entry name" value="Mur ligase, C-terminal domain"/>
    <property type="match status" value="1"/>
</dbReference>
<keyword evidence="9" id="KW-0133">Cell shape</keyword>
<evidence type="ECO:0000313" key="19">
    <source>
        <dbReference type="EMBL" id="PJZ69397.1"/>
    </source>
</evidence>
<dbReference type="Proteomes" id="UP000231962">
    <property type="component" value="Unassembled WGS sequence"/>
</dbReference>
<dbReference type="EMBL" id="NPDZ01000009">
    <property type="protein sequence ID" value="PJZ72532.1"/>
    <property type="molecule type" value="Genomic_DNA"/>
</dbReference>
<dbReference type="Pfam" id="PF01225">
    <property type="entry name" value="Mur_ligase"/>
    <property type="match status" value="1"/>
</dbReference>
<evidence type="ECO:0000313" key="20">
    <source>
        <dbReference type="EMBL" id="PJZ72532.1"/>
    </source>
</evidence>
<dbReference type="EC" id="6.3.2.8" evidence="3 14"/>
<dbReference type="InterPro" id="IPR036565">
    <property type="entry name" value="Mur-like_cat_sf"/>
</dbReference>
<evidence type="ECO:0000259" key="18">
    <source>
        <dbReference type="Pfam" id="PF08245"/>
    </source>
</evidence>
<feature type="domain" description="Mur ligase central" evidence="18">
    <location>
        <begin position="126"/>
        <end position="321"/>
    </location>
</feature>
<evidence type="ECO:0000256" key="9">
    <source>
        <dbReference type="ARBA" id="ARBA00022960"/>
    </source>
</evidence>
<dbReference type="GO" id="GO:0005737">
    <property type="term" value="C:cytoplasm"/>
    <property type="evidence" value="ECO:0007669"/>
    <property type="project" value="UniProtKB-SubCell"/>
</dbReference>
<evidence type="ECO:0000256" key="1">
    <source>
        <dbReference type="ARBA" id="ARBA00004496"/>
    </source>
</evidence>
<dbReference type="Pfam" id="PF02875">
    <property type="entry name" value="Mur_ligase_C"/>
    <property type="match status" value="1"/>
</dbReference>
<comment type="pathway">
    <text evidence="2">Cell wall biogenesis; peptidoglycan biosynthesis.</text>
</comment>
<feature type="domain" description="Mur ligase C-terminal" evidence="17">
    <location>
        <begin position="343"/>
        <end position="472"/>
    </location>
</feature>
<dbReference type="GO" id="GO:0009252">
    <property type="term" value="P:peptidoglycan biosynthetic process"/>
    <property type="evidence" value="ECO:0007669"/>
    <property type="project" value="UniProtKB-UniRule"/>
</dbReference>
<dbReference type="OrthoDB" id="9804126at2"/>
<dbReference type="GO" id="GO:0051301">
    <property type="term" value="P:cell division"/>
    <property type="evidence" value="ECO:0007669"/>
    <property type="project" value="UniProtKB-KW"/>
</dbReference>
<dbReference type="NCBIfam" id="TIGR01082">
    <property type="entry name" value="murC"/>
    <property type="match status" value="1"/>
</dbReference>
<keyword evidence="12" id="KW-0961">Cell wall biogenesis/degradation</keyword>
<comment type="subcellular location">
    <subcellularLocation>
        <location evidence="1">Cytoplasm</location>
    </subcellularLocation>
</comment>
<evidence type="ECO:0000259" key="16">
    <source>
        <dbReference type="Pfam" id="PF01225"/>
    </source>
</evidence>
<evidence type="ECO:0000256" key="14">
    <source>
        <dbReference type="NCBIfam" id="TIGR01082"/>
    </source>
</evidence>
<dbReference type="InterPro" id="IPR050061">
    <property type="entry name" value="MurCDEF_pg_biosynth"/>
</dbReference>
<comment type="catalytic activity">
    <reaction evidence="13">
        <text>UDP-N-acetyl-alpha-D-muramate + L-alanine + ATP = UDP-N-acetyl-alpha-D-muramoyl-L-alanine + ADP + phosphate + H(+)</text>
        <dbReference type="Rhea" id="RHEA:23372"/>
        <dbReference type="ChEBI" id="CHEBI:15378"/>
        <dbReference type="ChEBI" id="CHEBI:30616"/>
        <dbReference type="ChEBI" id="CHEBI:43474"/>
        <dbReference type="ChEBI" id="CHEBI:57972"/>
        <dbReference type="ChEBI" id="CHEBI:70757"/>
        <dbReference type="ChEBI" id="CHEBI:83898"/>
        <dbReference type="ChEBI" id="CHEBI:456216"/>
        <dbReference type="EC" id="6.3.2.8"/>
    </reaction>
</comment>
<sequence length="483" mass="53324">MSRIEDSQKDPVSKTKTPFSKPFFLGIGGSGMSSLAHILCGMGYSVSGYDGKKSDTIRILENEGIRIFTKATELPDNFDYDAAIYSSAIRLETHPIAKLFREKGIAFYHRSEVLHDIFSDTNSIAVAGSHGKTTTTAMVGYILHSAGMDPSIMVGGEVAYLKGLGGNFGKGSWSVFESDESDGTFLKHEAQVRVVTNIDDDHLDFYKTKDKLLEAFAEYISEARQKVVLNLDDIGIKECLTLVSSKVKIEGFFQVEKMEELNETSKISKEKQLSSLNLSAIPFLIFGGTLFFYYAGKSLQIRSKFPGDHYLKNSLAAVLAATQTGLSSDKAAAYVSEYTGVKRRLEYLGTKNGVEVYDDYGHHPTEVMAVLSSMSKLAGDHGRVVILFQPHRYTRTQNLYKEFAKVLDHAELVFLLPIYSAGEDPIEGVNSSLIADSMIRKPKILSSIQKESVSELRSELKPGDRLVSVGAGNVRDWALEYLS</sequence>
<evidence type="ECO:0000256" key="11">
    <source>
        <dbReference type="ARBA" id="ARBA00023306"/>
    </source>
</evidence>
<keyword evidence="15" id="KW-1133">Transmembrane helix</keyword>
<dbReference type="InterPro" id="IPR013221">
    <property type="entry name" value="Mur_ligase_cen"/>
</dbReference>
<keyword evidence="4" id="KW-0963">Cytoplasm</keyword>
<evidence type="ECO:0000256" key="7">
    <source>
        <dbReference type="ARBA" id="ARBA00022741"/>
    </source>
</evidence>
<feature type="transmembrane region" description="Helical" evidence="15">
    <location>
        <begin position="276"/>
        <end position="296"/>
    </location>
</feature>
<keyword evidence="10" id="KW-0573">Peptidoglycan synthesis</keyword>
<dbReference type="PANTHER" id="PTHR43445">
    <property type="entry name" value="UDP-N-ACETYLMURAMATE--L-ALANINE LIGASE-RELATED"/>
    <property type="match status" value="1"/>
</dbReference>
<keyword evidence="15" id="KW-0472">Membrane</keyword>
<dbReference type="GO" id="GO:0005524">
    <property type="term" value="F:ATP binding"/>
    <property type="evidence" value="ECO:0007669"/>
    <property type="project" value="UniProtKB-KW"/>
</dbReference>
<dbReference type="Proteomes" id="UP000231990">
    <property type="component" value="Unassembled WGS sequence"/>
</dbReference>
<evidence type="ECO:0000259" key="17">
    <source>
        <dbReference type="Pfam" id="PF02875"/>
    </source>
</evidence>
<dbReference type="GO" id="GO:0071555">
    <property type="term" value="P:cell wall organization"/>
    <property type="evidence" value="ECO:0007669"/>
    <property type="project" value="UniProtKB-KW"/>
</dbReference>
<dbReference type="GO" id="GO:0008360">
    <property type="term" value="P:regulation of cell shape"/>
    <property type="evidence" value="ECO:0007669"/>
    <property type="project" value="UniProtKB-KW"/>
</dbReference>
<dbReference type="EMBL" id="NPDY01000010">
    <property type="protein sequence ID" value="PJZ69397.1"/>
    <property type="molecule type" value="Genomic_DNA"/>
</dbReference>
<dbReference type="InterPro" id="IPR004101">
    <property type="entry name" value="Mur_ligase_C"/>
</dbReference>
<keyword evidence="5 20" id="KW-0436">Ligase</keyword>
<feature type="domain" description="Mur ligase N-terminal catalytic" evidence="16">
    <location>
        <begin position="24"/>
        <end position="119"/>
    </location>
</feature>
<gene>
    <name evidence="20" type="primary">murC</name>
    <name evidence="19" type="ORF">CH360_11645</name>
    <name evidence="20" type="ORF">CH373_14080</name>
</gene>
<evidence type="ECO:0000256" key="6">
    <source>
        <dbReference type="ARBA" id="ARBA00022618"/>
    </source>
</evidence>
<keyword evidence="21" id="KW-1185">Reference proteome</keyword>
<comment type="caution">
    <text evidence="20">The sequence shown here is derived from an EMBL/GenBank/DDBJ whole genome shotgun (WGS) entry which is preliminary data.</text>
</comment>
<name>A0A2M9ZKD0_9LEPT</name>
<dbReference type="Gene3D" id="3.40.50.720">
    <property type="entry name" value="NAD(P)-binding Rossmann-like Domain"/>
    <property type="match status" value="1"/>
</dbReference>
<keyword evidence="6" id="KW-0132">Cell division</keyword>
<organism evidence="20 22">
    <name type="scientific">Leptospira perolatii</name>
    <dbReference type="NCBI Taxonomy" id="2023191"/>
    <lineage>
        <taxon>Bacteria</taxon>
        <taxon>Pseudomonadati</taxon>
        <taxon>Spirochaetota</taxon>
        <taxon>Spirochaetia</taxon>
        <taxon>Leptospirales</taxon>
        <taxon>Leptospiraceae</taxon>
        <taxon>Leptospira</taxon>
    </lineage>
</organism>
<dbReference type="PANTHER" id="PTHR43445:SF3">
    <property type="entry name" value="UDP-N-ACETYLMURAMATE--L-ALANINE LIGASE"/>
    <property type="match status" value="1"/>
</dbReference>
<evidence type="ECO:0000313" key="22">
    <source>
        <dbReference type="Proteomes" id="UP000231990"/>
    </source>
</evidence>